<dbReference type="Proteomes" id="UP000266723">
    <property type="component" value="Unassembled WGS sequence"/>
</dbReference>
<keyword evidence="2" id="KW-1185">Reference proteome</keyword>
<gene>
    <name evidence="1" type="ORF">DY000_02014495</name>
</gene>
<dbReference type="EMBL" id="QGKV02000759">
    <property type="protein sequence ID" value="KAF3563108.1"/>
    <property type="molecule type" value="Genomic_DNA"/>
</dbReference>
<evidence type="ECO:0008006" key="3">
    <source>
        <dbReference type="Google" id="ProtNLM"/>
    </source>
</evidence>
<sequence length="236" mass="27280">MSSSNYYRSWIDRPHLDPNTRLLTEEYQREETRIIGQELEKDCYTATKRVLRSVATDRARAEARSLLKPELGRYVATKLEPELEPELGRYVATELEPKFGRYVATELFQNVDTKSVHAFSSTLRCYLLNTIANPSHIPRHFQVINQTLPLKPRKVHSSSKEAVINASSRKTARRDLRHDSRPDLGFLNQHPVNHMSVYAWFAREDKCQVSADKYEIWKIITKIGQNGISPFYAMAA</sequence>
<accession>A0ABQ7CSS6</accession>
<reference evidence="1 2" key="1">
    <citation type="journal article" date="2020" name="BMC Genomics">
        <title>Intraspecific diversification of the crop wild relative Brassica cretica Lam. using demographic model selection.</title>
        <authorList>
            <person name="Kioukis A."/>
            <person name="Michalopoulou V.A."/>
            <person name="Briers L."/>
            <person name="Pirintsos S."/>
            <person name="Studholme D.J."/>
            <person name="Pavlidis P."/>
            <person name="Sarris P.F."/>
        </authorList>
    </citation>
    <scope>NUCLEOTIDE SEQUENCE [LARGE SCALE GENOMIC DNA]</scope>
    <source>
        <strain evidence="2">cv. PFS-1207/04</strain>
    </source>
</reference>
<evidence type="ECO:0000313" key="2">
    <source>
        <dbReference type="Proteomes" id="UP000266723"/>
    </source>
</evidence>
<protein>
    <recommendedName>
        <fullName evidence="3">PUM-HD domain-containing protein</fullName>
    </recommendedName>
</protein>
<name>A0ABQ7CSS6_BRACR</name>
<organism evidence="1 2">
    <name type="scientific">Brassica cretica</name>
    <name type="common">Mustard</name>
    <dbReference type="NCBI Taxonomy" id="69181"/>
    <lineage>
        <taxon>Eukaryota</taxon>
        <taxon>Viridiplantae</taxon>
        <taxon>Streptophyta</taxon>
        <taxon>Embryophyta</taxon>
        <taxon>Tracheophyta</taxon>
        <taxon>Spermatophyta</taxon>
        <taxon>Magnoliopsida</taxon>
        <taxon>eudicotyledons</taxon>
        <taxon>Gunneridae</taxon>
        <taxon>Pentapetalae</taxon>
        <taxon>rosids</taxon>
        <taxon>malvids</taxon>
        <taxon>Brassicales</taxon>
        <taxon>Brassicaceae</taxon>
        <taxon>Brassiceae</taxon>
        <taxon>Brassica</taxon>
    </lineage>
</organism>
<comment type="caution">
    <text evidence="1">The sequence shown here is derived from an EMBL/GenBank/DDBJ whole genome shotgun (WGS) entry which is preliminary data.</text>
</comment>
<evidence type="ECO:0000313" key="1">
    <source>
        <dbReference type="EMBL" id="KAF3563108.1"/>
    </source>
</evidence>
<proteinExistence type="predicted"/>